<organism evidence="1 2">
    <name type="scientific">Brenneria rubrifaciens</name>
    <dbReference type="NCBI Taxonomy" id="55213"/>
    <lineage>
        <taxon>Bacteria</taxon>
        <taxon>Pseudomonadati</taxon>
        <taxon>Pseudomonadota</taxon>
        <taxon>Gammaproteobacteria</taxon>
        <taxon>Enterobacterales</taxon>
        <taxon>Pectobacteriaceae</taxon>
        <taxon>Brenneria</taxon>
    </lineage>
</organism>
<evidence type="ECO:0008006" key="3">
    <source>
        <dbReference type="Google" id="ProtNLM"/>
    </source>
</evidence>
<sequence length="154" mass="16825">MTGKYKMSLETYRALIDGICDLAEIPRSGVLYERPHFEIDGVDFSLPYVTQPEPGHMAIHTDLGALHSEYSTQQSIALLNMNFHLFDAPYGAVLARNPKTGNILLMAAVSLEHPSAATLLSALSACAAFVHEWRESTVTGFSRMPAAVSHGQSY</sequence>
<gene>
    <name evidence="1" type="ORF">EH207_14970</name>
</gene>
<dbReference type="Proteomes" id="UP000299580">
    <property type="component" value="Chromosome"/>
</dbReference>
<dbReference type="OrthoDB" id="8719930at2"/>
<proteinExistence type="predicted"/>
<name>A0A4P8QW36_9GAMM</name>
<dbReference type="KEGG" id="brb:EH207_14970"/>
<protein>
    <recommendedName>
        <fullName evidence="3">Type III secretion system chaperone</fullName>
    </recommendedName>
</protein>
<dbReference type="Pfam" id="PF05932">
    <property type="entry name" value="CesT"/>
    <property type="match status" value="1"/>
</dbReference>
<dbReference type="Gene3D" id="3.30.1460.10">
    <property type="match status" value="1"/>
</dbReference>
<dbReference type="CDD" id="cd17020">
    <property type="entry name" value="T3SC_IA_ShcM-like"/>
    <property type="match status" value="1"/>
</dbReference>
<dbReference type="AlphaFoldDB" id="A0A4P8QW36"/>
<dbReference type="RefSeq" id="WP_137714713.1">
    <property type="nucleotide sequence ID" value="NZ_JBHRVE010000003.1"/>
</dbReference>
<accession>A0A4P8QW36</accession>
<evidence type="ECO:0000313" key="2">
    <source>
        <dbReference type="Proteomes" id="UP000299580"/>
    </source>
</evidence>
<evidence type="ECO:0000313" key="1">
    <source>
        <dbReference type="EMBL" id="QCR09709.1"/>
    </source>
</evidence>
<dbReference type="InterPro" id="IPR010261">
    <property type="entry name" value="Tir_chaperone"/>
</dbReference>
<dbReference type="GO" id="GO:0030254">
    <property type="term" value="P:protein secretion by the type III secretion system"/>
    <property type="evidence" value="ECO:0007669"/>
    <property type="project" value="InterPro"/>
</dbReference>
<reference evidence="1 2" key="1">
    <citation type="submission" date="2018-11" db="EMBL/GenBank/DDBJ databases">
        <title>Genome sequences of Brenneria nigrifluens and Brenneria rubrifaciens.</title>
        <authorList>
            <person name="Poret-Peterson A.T."/>
            <person name="McClean A.E."/>
            <person name="Kluepfel D.A."/>
        </authorList>
    </citation>
    <scope>NUCLEOTIDE SEQUENCE [LARGE SCALE GENOMIC DNA]</scope>
    <source>
        <strain evidence="1 2">6D370</strain>
    </source>
</reference>
<dbReference type="SUPFAM" id="SSF69635">
    <property type="entry name" value="Type III secretory system chaperone-like"/>
    <property type="match status" value="1"/>
</dbReference>
<dbReference type="EMBL" id="CP034035">
    <property type="protein sequence ID" value="QCR09709.1"/>
    <property type="molecule type" value="Genomic_DNA"/>
</dbReference>
<keyword evidence="2" id="KW-1185">Reference proteome</keyword>